<name>A0ABS7CJS8_9BACL</name>
<evidence type="ECO:0000313" key="2">
    <source>
        <dbReference type="EMBL" id="MBW7461196.1"/>
    </source>
</evidence>
<protein>
    <submittedName>
        <fullName evidence="2">Cysteine hydrolase family protein</fullName>
    </submittedName>
</protein>
<dbReference type="Pfam" id="PF00857">
    <property type="entry name" value="Isochorismatase"/>
    <property type="match status" value="1"/>
</dbReference>
<accession>A0ABS7CJS8</accession>
<reference evidence="2 3" key="1">
    <citation type="submission" date="2021-07" db="EMBL/GenBank/DDBJ databases">
        <title>Paenibacillus radiodurans sp. nov., isolated from the southeastern edge of Tengger Desert.</title>
        <authorList>
            <person name="Zhang G."/>
        </authorList>
    </citation>
    <scope>NUCLEOTIDE SEQUENCE [LARGE SCALE GENOMIC DNA]</scope>
    <source>
        <strain evidence="2 3">CCM 7311</strain>
    </source>
</reference>
<organism evidence="2 3">
    <name type="scientific">Paenibacillus sepulcri</name>
    <dbReference type="NCBI Taxonomy" id="359917"/>
    <lineage>
        <taxon>Bacteria</taxon>
        <taxon>Bacillati</taxon>
        <taxon>Bacillota</taxon>
        <taxon>Bacilli</taxon>
        <taxon>Bacillales</taxon>
        <taxon>Paenibacillaceae</taxon>
        <taxon>Paenibacillus</taxon>
    </lineage>
</organism>
<feature type="non-terminal residue" evidence="2">
    <location>
        <position position="71"/>
    </location>
</feature>
<evidence type="ECO:0000259" key="1">
    <source>
        <dbReference type="Pfam" id="PF00857"/>
    </source>
</evidence>
<dbReference type="Gene3D" id="3.40.50.850">
    <property type="entry name" value="Isochorismatase-like"/>
    <property type="match status" value="1"/>
</dbReference>
<sequence>MRLVKENLEPSKTAIIVVDVQNDFCHPDGACARRGSDVSGVKEMMPHLHGLLSGARTYGVPIIFIQTFHEK</sequence>
<feature type="domain" description="Isochorismatase-like" evidence="1">
    <location>
        <begin position="13"/>
        <end position="70"/>
    </location>
</feature>
<dbReference type="InterPro" id="IPR000868">
    <property type="entry name" value="Isochorismatase-like_dom"/>
</dbReference>
<keyword evidence="3" id="KW-1185">Reference proteome</keyword>
<gene>
    <name evidence="2" type="ORF">K0U00_44790</name>
</gene>
<dbReference type="EMBL" id="JAHZIK010002761">
    <property type="protein sequence ID" value="MBW7461196.1"/>
    <property type="molecule type" value="Genomic_DNA"/>
</dbReference>
<dbReference type="Proteomes" id="UP001519887">
    <property type="component" value="Unassembled WGS sequence"/>
</dbReference>
<proteinExistence type="predicted"/>
<evidence type="ECO:0000313" key="3">
    <source>
        <dbReference type="Proteomes" id="UP001519887"/>
    </source>
</evidence>
<dbReference type="InterPro" id="IPR036380">
    <property type="entry name" value="Isochorismatase-like_sf"/>
</dbReference>
<dbReference type="GO" id="GO:0016787">
    <property type="term" value="F:hydrolase activity"/>
    <property type="evidence" value="ECO:0007669"/>
    <property type="project" value="UniProtKB-KW"/>
</dbReference>
<dbReference type="SUPFAM" id="SSF52499">
    <property type="entry name" value="Isochorismatase-like hydrolases"/>
    <property type="match status" value="1"/>
</dbReference>
<keyword evidence="2" id="KW-0378">Hydrolase</keyword>
<comment type="caution">
    <text evidence="2">The sequence shown here is derived from an EMBL/GenBank/DDBJ whole genome shotgun (WGS) entry which is preliminary data.</text>
</comment>